<dbReference type="PANTHER" id="PTHR43280:SF2">
    <property type="entry name" value="HTH-TYPE TRANSCRIPTIONAL REGULATOR EXSA"/>
    <property type="match status" value="1"/>
</dbReference>
<dbReference type="PANTHER" id="PTHR43280">
    <property type="entry name" value="ARAC-FAMILY TRANSCRIPTIONAL REGULATOR"/>
    <property type="match status" value="1"/>
</dbReference>
<keyword evidence="6" id="KW-1185">Reference proteome</keyword>
<dbReference type="InterPro" id="IPR018062">
    <property type="entry name" value="HTH_AraC-typ_CS"/>
</dbReference>
<dbReference type="GO" id="GO:0043565">
    <property type="term" value="F:sequence-specific DNA binding"/>
    <property type="evidence" value="ECO:0007669"/>
    <property type="project" value="InterPro"/>
</dbReference>
<keyword evidence="3" id="KW-0804">Transcription</keyword>
<dbReference type="SMART" id="SM00342">
    <property type="entry name" value="HTH_ARAC"/>
    <property type="match status" value="1"/>
</dbReference>
<sequence length="261" mass="30531">MDFKEQPKFEMILVHAGNCRYLVGNKIYPLRPGDLLLLDGKTIQSAYVFDESETYERSIIQFHSKWLQPLLEELGVAYLLDLFSENRNGKIRLFSKEDAEAIEHSFLKIDQLNDLTHNYKHEALRKTMITGLLLRIDLSTVAIRDKSRLYKDEKIKIAEDVLTYIFQYYRDAIAIEDIANGLELSKSYISHVFKEMTGFSIMNYLMRYRLSASTSALLTDQTKSIKEIAYEHGFESDAHFSRFFKKNFGQTPNRFRKSYSL</sequence>
<evidence type="ECO:0000313" key="5">
    <source>
        <dbReference type="EMBL" id="QIK52005.1"/>
    </source>
</evidence>
<dbReference type="RefSeq" id="WP_166063066.1">
    <property type="nucleotide sequence ID" value="NZ_CP049889.1"/>
</dbReference>
<dbReference type="AlphaFoldDB" id="A0A6G7WIA7"/>
<dbReference type="PROSITE" id="PS01124">
    <property type="entry name" value="HTH_ARAC_FAMILY_2"/>
    <property type="match status" value="1"/>
</dbReference>
<dbReference type="Proteomes" id="UP000501830">
    <property type="component" value="Chromosome"/>
</dbReference>
<accession>A0A6G7WIA7</accession>
<evidence type="ECO:0000259" key="4">
    <source>
        <dbReference type="PROSITE" id="PS01124"/>
    </source>
</evidence>
<keyword evidence="2" id="KW-0238">DNA-binding</keyword>
<organism evidence="5 6">
    <name type="scientific">Jeotgalibaca porci</name>
    <dbReference type="NCBI Taxonomy" id="1868793"/>
    <lineage>
        <taxon>Bacteria</taxon>
        <taxon>Bacillati</taxon>
        <taxon>Bacillota</taxon>
        <taxon>Bacilli</taxon>
        <taxon>Lactobacillales</taxon>
        <taxon>Carnobacteriaceae</taxon>
        <taxon>Jeotgalibaca</taxon>
    </lineage>
</organism>
<reference evidence="5 6" key="1">
    <citation type="journal article" date="2017" name="Int. J. Syst. Evol. Microbiol.">
        <title>Jeotgalibaca porci sp. nov. and Jeotgalibaca arthritidis sp. nov., isolated from pigs, and emended description of the genus Jeotgalibaca.</title>
        <authorList>
            <person name="Zamora L."/>
            <person name="Perez-Sancho M."/>
            <person name="Dominguez L."/>
            <person name="Fernandez-Garayzabal J.F."/>
            <person name="Vela A.I."/>
        </authorList>
    </citation>
    <scope>NUCLEOTIDE SEQUENCE [LARGE SCALE GENOMIC DNA]</scope>
    <source>
        <strain evidence="5 6">CCUG 69148</strain>
    </source>
</reference>
<dbReference type="InterPro" id="IPR020449">
    <property type="entry name" value="Tscrpt_reg_AraC-type_HTH"/>
</dbReference>
<dbReference type="Pfam" id="PF02311">
    <property type="entry name" value="AraC_binding"/>
    <property type="match status" value="1"/>
</dbReference>
<proteinExistence type="predicted"/>
<keyword evidence="1" id="KW-0805">Transcription regulation</keyword>
<dbReference type="Gene3D" id="1.10.10.60">
    <property type="entry name" value="Homeodomain-like"/>
    <property type="match status" value="2"/>
</dbReference>
<gene>
    <name evidence="5" type="ORF">G7058_08175</name>
</gene>
<name>A0A6G7WIA7_9LACT</name>
<dbReference type="InterPro" id="IPR009057">
    <property type="entry name" value="Homeodomain-like_sf"/>
</dbReference>
<dbReference type="PROSITE" id="PS00041">
    <property type="entry name" value="HTH_ARAC_FAMILY_1"/>
    <property type="match status" value="1"/>
</dbReference>
<dbReference type="InterPro" id="IPR018060">
    <property type="entry name" value="HTH_AraC"/>
</dbReference>
<evidence type="ECO:0000256" key="1">
    <source>
        <dbReference type="ARBA" id="ARBA00023015"/>
    </source>
</evidence>
<dbReference type="GeneID" id="94553257"/>
<dbReference type="GO" id="GO:0003700">
    <property type="term" value="F:DNA-binding transcription factor activity"/>
    <property type="evidence" value="ECO:0007669"/>
    <property type="project" value="InterPro"/>
</dbReference>
<dbReference type="PRINTS" id="PR00032">
    <property type="entry name" value="HTHARAC"/>
</dbReference>
<dbReference type="KEGG" id="jpo:G7058_08175"/>
<dbReference type="SUPFAM" id="SSF51215">
    <property type="entry name" value="Regulatory protein AraC"/>
    <property type="match status" value="1"/>
</dbReference>
<dbReference type="SUPFAM" id="SSF46689">
    <property type="entry name" value="Homeodomain-like"/>
    <property type="match status" value="2"/>
</dbReference>
<evidence type="ECO:0000313" key="6">
    <source>
        <dbReference type="Proteomes" id="UP000501830"/>
    </source>
</evidence>
<dbReference type="Pfam" id="PF12833">
    <property type="entry name" value="HTH_18"/>
    <property type="match status" value="1"/>
</dbReference>
<evidence type="ECO:0000256" key="2">
    <source>
        <dbReference type="ARBA" id="ARBA00023125"/>
    </source>
</evidence>
<dbReference type="InterPro" id="IPR003313">
    <property type="entry name" value="AraC-bd"/>
</dbReference>
<dbReference type="EMBL" id="CP049889">
    <property type="protein sequence ID" value="QIK52005.1"/>
    <property type="molecule type" value="Genomic_DNA"/>
</dbReference>
<evidence type="ECO:0000256" key="3">
    <source>
        <dbReference type="ARBA" id="ARBA00023163"/>
    </source>
</evidence>
<protein>
    <submittedName>
        <fullName evidence="5">AraC family transcriptional regulator</fullName>
    </submittedName>
</protein>
<feature type="domain" description="HTH araC/xylS-type" evidence="4">
    <location>
        <begin position="159"/>
        <end position="258"/>
    </location>
</feature>
<dbReference type="InterPro" id="IPR037923">
    <property type="entry name" value="HTH-like"/>
</dbReference>